<proteinExistence type="predicted"/>
<name>E4V783_ARTGP</name>
<feature type="compositionally biased region" description="Polar residues" evidence="1">
    <location>
        <begin position="42"/>
        <end position="61"/>
    </location>
</feature>
<dbReference type="OMA" id="RQPCITM"/>
<dbReference type="VEuPathDB" id="FungiDB:MGYG_08873"/>
<dbReference type="Proteomes" id="UP000002669">
    <property type="component" value="Unassembled WGS sequence"/>
</dbReference>
<organism evidence="3">
    <name type="scientific">Arthroderma gypseum (strain ATCC MYA-4604 / CBS 118893)</name>
    <name type="common">Microsporum gypseum</name>
    <dbReference type="NCBI Taxonomy" id="535722"/>
    <lineage>
        <taxon>Eukaryota</taxon>
        <taxon>Fungi</taxon>
        <taxon>Dikarya</taxon>
        <taxon>Ascomycota</taxon>
        <taxon>Pezizomycotina</taxon>
        <taxon>Eurotiomycetes</taxon>
        <taxon>Eurotiomycetidae</taxon>
        <taxon>Onygenales</taxon>
        <taxon>Arthrodermataceae</taxon>
        <taxon>Nannizzia</taxon>
    </lineage>
</organism>
<keyword evidence="3" id="KW-1185">Reference proteome</keyword>
<protein>
    <submittedName>
        <fullName evidence="2">Uncharacterized protein</fullName>
    </submittedName>
</protein>
<evidence type="ECO:0000313" key="2">
    <source>
        <dbReference type="EMBL" id="EFQ96949.1"/>
    </source>
</evidence>
<dbReference type="InParanoid" id="E4V783"/>
<evidence type="ECO:0000256" key="1">
    <source>
        <dbReference type="SAM" id="MobiDB-lite"/>
    </source>
</evidence>
<dbReference type="EMBL" id="DS989832">
    <property type="protein sequence ID" value="EFQ96949.1"/>
    <property type="molecule type" value="Genomic_DNA"/>
</dbReference>
<feature type="region of interest" description="Disordered" evidence="1">
    <location>
        <begin position="1"/>
        <end position="80"/>
    </location>
</feature>
<sequence>MDAIRRVQDRLGAEMPQNPTQQKERLQPNLSERSHDPDARKSTQQPVPESTASLTSISSETKPPMIHGESQLASKQASQDWPRKLHSPRFAISVDVYHHLFDQVHPTNEPRMDIYVWTFVTRDLKAAAAGELIMSILQRPDESPESFPMDFLHICDTVYERAKEEGLLLRRWRLLTLHKPLFGRSTWNTIVLAFRNTPISGLQSLRLDEGVVPHFHCQVFSEAEAAAARQHGITRLSLRLGISFWFPFPLFVDRDRGEIKTLKHMDTSILASTYPQTVKMTGLNVFRREVNGSVVLHVPPDQVDWFIQEISEKQKSFNASLLILAEMHDACQGVLVWLPGQPAQIWNIDAHGMKDVAVNFLLLSFNQPTEDVRTTEDGLLILLNPKSTASFFQAACNGQRLVLKPGSQTFELSWPPSWPAPTFSSASSTPSLCAVPQGGEALSPGHVKVDILLPNLSPPSTVNSEALGEFTNKFVEAIEAVIPPEQPPIAPGGCGILARFQLPKETKKSFGIEVISARLDMETQMRLGYWDPLAGNEIQDLTNRVHEIMDGLQAPDGIVYGDSFEWTVRFACWGFSWKNVPQAGRSLR</sequence>
<reference evidence="3" key="1">
    <citation type="journal article" date="2012" name="MBio">
        <title>Comparative genome analysis of Trichophyton rubrum and related dermatophytes reveals candidate genes involved in infection.</title>
        <authorList>
            <person name="Martinez D.A."/>
            <person name="Oliver B.G."/>
            <person name="Graeser Y."/>
            <person name="Goldberg J.M."/>
            <person name="Li W."/>
            <person name="Martinez-Rossi N.M."/>
            <person name="Monod M."/>
            <person name="Shelest E."/>
            <person name="Barton R.C."/>
            <person name="Birch E."/>
            <person name="Brakhage A.A."/>
            <person name="Chen Z."/>
            <person name="Gurr S.J."/>
            <person name="Heiman D."/>
            <person name="Heitman J."/>
            <person name="Kosti I."/>
            <person name="Rossi A."/>
            <person name="Saif S."/>
            <person name="Samalova M."/>
            <person name="Saunders C.W."/>
            <person name="Shea T."/>
            <person name="Summerbell R.C."/>
            <person name="Xu J."/>
            <person name="Young S."/>
            <person name="Zeng Q."/>
            <person name="Birren B.W."/>
            <person name="Cuomo C.A."/>
            <person name="White T.C."/>
        </authorList>
    </citation>
    <scope>NUCLEOTIDE SEQUENCE [LARGE SCALE GENOMIC DNA]</scope>
    <source>
        <strain evidence="3">ATCC MYA-4604 / CBS 118893</strain>
    </source>
</reference>
<evidence type="ECO:0000313" key="3">
    <source>
        <dbReference type="Proteomes" id="UP000002669"/>
    </source>
</evidence>
<dbReference type="HOGENOM" id="CLU_494349_0_0_1"/>
<dbReference type="GeneID" id="10024257"/>
<gene>
    <name evidence="2" type="ORF">MGYG_08873</name>
</gene>
<dbReference type="AlphaFoldDB" id="E4V783"/>
<feature type="compositionally biased region" description="Basic and acidic residues" evidence="1">
    <location>
        <begin position="22"/>
        <end position="41"/>
    </location>
</feature>
<accession>E4V783</accession>
<dbReference type="OrthoDB" id="5872154at2759"/>
<dbReference type="RefSeq" id="XP_003169027.1">
    <property type="nucleotide sequence ID" value="XM_003168979.1"/>
</dbReference>
<feature type="compositionally biased region" description="Basic and acidic residues" evidence="1">
    <location>
        <begin position="1"/>
        <end position="12"/>
    </location>
</feature>